<sequence length="161" mass="19146">MGRCLKLTTIFKMKRPHTDYVGISSYKRQRLVSDLENLSLNDEPLQGVGAKRYSSGLELCCERQIDYEVLPDCLKEQIVGLVRGDGEEDKTLIQTRVLRMVWEDVYQKGMQVVKWVNWKEYMYKSWLSWYQRWTYMLETLEDVDMENYDSDVVMEDVDMEG</sequence>
<dbReference type="RefSeq" id="XP_017987797.1">
    <property type="nucleotide sequence ID" value="XM_018132308.1"/>
</dbReference>
<gene>
    <name evidence="1" type="ORF">AW171_hschr42718</name>
</gene>
<organism evidence="1 2">
    <name type="scientific">Eremothecium sinecaudum</name>
    <dbReference type="NCBI Taxonomy" id="45286"/>
    <lineage>
        <taxon>Eukaryota</taxon>
        <taxon>Fungi</taxon>
        <taxon>Dikarya</taxon>
        <taxon>Ascomycota</taxon>
        <taxon>Saccharomycotina</taxon>
        <taxon>Saccharomycetes</taxon>
        <taxon>Saccharomycetales</taxon>
        <taxon>Saccharomycetaceae</taxon>
        <taxon>Eremothecium</taxon>
    </lineage>
</organism>
<reference evidence="1 2" key="1">
    <citation type="submission" date="2016-01" db="EMBL/GenBank/DDBJ databases">
        <title>Genome sequence of the yeast Holleya sinecauda.</title>
        <authorList>
            <person name="Dietrich F.S."/>
        </authorList>
    </citation>
    <scope>NUCLEOTIDE SEQUENCE [LARGE SCALE GENOMIC DNA]</scope>
    <source>
        <strain evidence="1 2">ATCC 58844</strain>
    </source>
</reference>
<name>A0A0X8HS18_9SACH</name>
<dbReference type="OrthoDB" id="4070021at2759"/>
<protein>
    <submittedName>
        <fullName evidence="1">HDR059Wp</fullName>
    </submittedName>
</protein>
<dbReference type="Proteomes" id="UP000243052">
    <property type="component" value="Chromosome iv"/>
</dbReference>
<evidence type="ECO:0000313" key="1">
    <source>
        <dbReference type="EMBL" id="AMD20801.1"/>
    </source>
</evidence>
<dbReference type="GeneID" id="28724065"/>
<proteinExistence type="predicted"/>
<keyword evidence="2" id="KW-1185">Reference proteome</keyword>
<dbReference type="EMBL" id="CP014244">
    <property type="protein sequence ID" value="AMD20801.1"/>
    <property type="molecule type" value="Genomic_DNA"/>
</dbReference>
<evidence type="ECO:0000313" key="2">
    <source>
        <dbReference type="Proteomes" id="UP000243052"/>
    </source>
</evidence>
<dbReference type="AlphaFoldDB" id="A0A0X8HS18"/>
<accession>A0A0X8HS18</accession>